<dbReference type="PANTHER" id="PTHR11575:SF6">
    <property type="entry name" value="2',3'-CYCLIC-NUCLEOTIDE 2'-PHOSPHODIESTERASE_3'-NUCLEOTIDASE"/>
    <property type="match status" value="1"/>
</dbReference>
<sequence length="616" mass="67277">METTDLHVHIFPYDYFADRPSDAVGLVRAATHINTARDECQNSILVDNGDLLQGNPMGDYIAYERGINAGDIHPIIAAMNVLKYDASTLGNHEFNYGLDFLLAALDGATFPVVCANVVKKMARSARDDTTLIKPYTILKRSVTDGAGIAHDINIGIIGFVPPQVMTWDHRHLEGKVHLRDIVNTARDYIPEMKEKGADIIIALNHSGIGPAQHIEGMENATIPLAALDGIDAIVAGHSHQVFPSPMFEGIQFVDAQKGLVHGKPTTMAGFWGSHLGLIDLLIERDGSQWRVIATDVETRPIAMRDTSGKLEPKVASDKHLLETASKAHAETLTYIRRAVGKTTTPLHSYFAQVTSDPSLQVVADAQLSYVKDMLKDTEYADFPTLSATAPFKAGGRAGPDYFTDVAPGNLAIKSIADLYLYPNIFRAIRISGAQVKSWLERSAGMFFQIKAGAHDQPLLNPDFPSYHFDVLHGVTYKIDLSQPSRFTAGGALADKNANRIVDLAYNGRPVTDDMEFIVATNNYRASGGGGFIDPNEIEVIFEAPDTNRDIVVRYVLEHGTLTPKIENNWSFTPLKGTTVTFETGPKAVHHLKSLRGIAVEHLGDGTGGFARFRIAL</sequence>
<evidence type="ECO:0000256" key="10">
    <source>
        <dbReference type="ARBA" id="ARBA00023268"/>
    </source>
</evidence>
<dbReference type="InterPro" id="IPR004843">
    <property type="entry name" value="Calcineurin-like_PHP"/>
</dbReference>
<comment type="catalytic activity">
    <reaction evidence="1">
        <text>a ribonucleoside 3'-phosphate + H2O = a ribonucleoside + phosphate</text>
        <dbReference type="Rhea" id="RHEA:10144"/>
        <dbReference type="ChEBI" id="CHEBI:13197"/>
        <dbReference type="ChEBI" id="CHEBI:15377"/>
        <dbReference type="ChEBI" id="CHEBI:18254"/>
        <dbReference type="ChEBI" id="CHEBI:43474"/>
        <dbReference type="EC" id="3.1.3.6"/>
    </reaction>
</comment>
<evidence type="ECO:0000256" key="9">
    <source>
        <dbReference type="ARBA" id="ARBA00022801"/>
    </source>
</evidence>
<dbReference type="SUPFAM" id="SSF56300">
    <property type="entry name" value="Metallo-dependent phosphatases"/>
    <property type="match status" value="1"/>
</dbReference>
<proteinExistence type="inferred from homology"/>
<evidence type="ECO:0000256" key="5">
    <source>
        <dbReference type="ARBA" id="ARBA00006654"/>
    </source>
</evidence>
<dbReference type="Gene3D" id="3.60.21.10">
    <property type="match status" value="1"/>
</dbReference>
<comment type="caution">
    <text evidence="14">The sequence shown here is derived from an EMBL/GenBank/DDBJ whole genome shotgun (WGS) entry which is preliminary data.</text>
</comment>
<keyword evidence="15" id="KW-1185">Reference proteome</keyword>
<evidence type="ECO:0000259" key="13">
    <source>
        <dbReference type="Pfam" id="PF02872"/>
    </source>
</evidence>
<dbReference type="PRINTS" id="PR01607">
    <property type="entry name" value="APYRASEFAMLY"/>
</dbReference>
<dbReference type="GO" id="GO:0000166">
    <property type="term" value="F:nucleotide binding"/>
    <property type="evidence" value="ECO:0007669"/>
    <property type="project" value="UniProtKB-KW"/>
</dbReference>
<dbReference type="OrthoDB" id="9803927at2"/>
<evidence type="ECO:0000256" key="6">
    <source>
        <dbReference type="ARBA" id="ARBA00022723"/>
    </source>
</evidence>
<protein>
    <submittedName>
        <fullName evidence="14">2',3'-cyclic-nucleotide 2'-phosphodiesterase/3'-nucleotidase</fullName>
    </submittedName>
</protein>
<evidence type="ECO:0000259" key="12">
    <source>
        <dbReference type="Pfam" id="PF00149"/>
    </source>
</evidence>
<dbReference type="GO" id="GO:0046872">
    <property type="term" value="F:metal ion binding"/>
    <property type="evidence" value="ECO:0007669"/>
    <property type="project" value="UniProtKB-KW"/>
</dbReference>
<dbReference type="InterPro" id="IPR036907">
    <property type="entry name" value="5'-Nucleotdase_C_sf"/>
</dbReference>
<dbReference type="InterPro" id="IPR041827">
    <property type="entry name" value="CpdB_N"/>
</dbReference>
<evidence type="ECO:0000313" key="14">
    <source>
        <dbReference type="EMBL" id="RPE66497.1"/>
    </source>
</evidence>
<comment type="catalytic activity">
    <reaction evidence="2">
        <text>a nucleoside 2',3'-cyclic phosphate + H2O = a nucleoside 3'-phosphate + H(+)</text>
        <dbReference type="Rhea" id="RHEA:19621"/>
        <dbReference type="ChEBI" id="CHEBI:15377"/>
        <dbReference type="ChEBI" id="CHEBI:15378"/>
        <dbReference type="ChEBI" id="CHEBI:66949"/>
        <dbReference type="ChEBI" id="CHEBI:66954"/>
        <dbReference type="EC" id="3.1.4.16"/>
    </reaction>
</comment>
<evidence type="ECO:0000256" key="11">
    <source>
        <dbReference type="RuleBase" id="RU362119"/>
    </source>
</evidence>
<dbReference type="InterPro" id="IPR006146">
    <property type="entry name" value="5'-Nucleotdase_CS"/>
</dbReference>
<comment type="similarity">
    <text evidence="5 11">Belongs to the 5'-nucleotidase family.</text>
</comment>
<reference evidence="14 15" key="1">
    <citation type="submission" date="2018-11" db="EMBL/GenBank/DDBJ databases">
        <title>Genomic Encyclopedia of Type Strains, Phase IV (KMG-IV): sequencing the most valuable type-strain genomes for metagenomic binning, comparative biology and taxonomic classification.</title>
        <authorList>
            <person name="Goeker M."/>
        </authorList>
    </citation>
    <scope>NUCLEOTIDE SEQUENCE [LARGE SCALE GENOMIC DNA]</scope>
    <source>
        <strain evidence="14 15">DSM 104731</strain>
    </source>
</reference>
<dbReference type="NCBIfam" id="NF006938">
    <property type="entry name" value="PRK09420.1"/>
    <property type="match status" value="1"/>
</dbReference>
<comment type="subcellular location">
    <subcellularLocation>
        <location evidence="4">Cell envelope</location>
    </subcellularLocation>
</comment>
<accession>A0A3N4UN87</accession>
<evidence type="ECO:0000256" key="1">
    <source>
        <dbReference type="ARBA" id="ARBA00000527"/>
    </source>
</evidence>
<dbReference type="AlphaFoldDB" id="A0A3N4UN87"/>
<organism evidence="14 15">
    <name type="scientific">Pacificibacter maritimus</name>
    <dbReference type="NCBI Taxonomy" id="762213"/>
    <lineage>
        <taxon>Bacteria</taxon>
        <taxon>Pseudomonadati</taxon>
        <taxon>Pseudomonadota</taxon>
        <taxon>Alphaproteobacteria</taxon>
        <taxon>Rhodobacterales</taxon>
        <taxon>Roseobacteraceae</taxon>
        <taxon>Pacificibacter</taxon>
    </lineage>
</organism>
<feature type="domain" description="Calcineurin-like phosphoesterase" evidence="12">
    <location>
        <begin position="3"/>
        <end position="240"/>
    </location>
</feature>
<keyword evidence="9 11" id="KW-0378">Hydrolase</keyword>
<dbReference type="Pfam" id="PF02872">
    <property type="entry name" value="5_nucleotid_C"/>
    <property type="match status" value="1"/>
</dbReference>
<evidence type="ECO:0000256" key="4">
    <source>
        <dbReference type="ARBA" id="ARBA00004196"/>
    </source>
</evidence>
<keyword evidence="8 11" id="KW-0547">Nucleotide-binding</keyword>
<keyword evidence="6" id="KW-0479">Metal-binding</keyword>
<evidence type="ECO:0000256" key="3">
    <source>
        <dbReference type="ARBA" id="ARBA00001968"/>
    </source>
</evidence>
<gene>
    <name evidence="14" type="ORF">EDD53_2200</name>
</gene>
<evidence type="ECO:0000256" key="7">
    <source>
        <dbReference type="ARBA" id="ARBA00022729"/>
    </source>
</evidence>
<dbReference type="CDD" id="cd07410">
    <property type="entry name" value="MPP_CpdB_N"/>
    <property type="match status" value="1"/>
</dbReference>
<dbReference type="GO" id="GO:0008254">
    <property type="term" value="F:3'-nucleotidase activity"/>
    <property type="evidence" value="ECO:0007669"/>
    <property type="project" value="UniProtKB-EC"/>
</dbReference>
<dbReference type="Pfam" id="PF00149">
    <property type="entry name" value="Metallophos"/>
    <property type="match status" value="1"/>
</dbReference>
<comment type="cofactor">
    <cofactor evidence="3">
        <name>a divalent metal cation</name>
        <dbReference type="ChEBI" id="CHEBI:60240"/>
    </cofactor>
</comment>
<dbReference type="Proteomes" id="UP000269689">
    <property type="component" value="Unassembled WGS sequence"/>
</dbReference>
<evidence type="ECO:0000256" key="2">
    <source>
        <dbReference type="ARBA" id="ARBA00001730"/>
    </source>
</evidence>
<dbReference type="InterPro" id="IPR008334">
    <property type="entry name" value="5'-Nucleotdase_C"/>
</dbReference>
<dbReference type="PROSITE" id="PS00786">
    <property type="entry name" value="5_NUCLEOTIDASE_2"/>
    <property type="match status" value="1"/>
</dbReference>
<dbReference type="SUPFAM" id="SSF55816">
    <property type="entry name" value="5'-nucleotidase (syn. UDP-sugar hydrolase), C-terminal domain"/>
    <property type="match status" value="1"/>
</dbReference>
<dbReference type="Gene3D" id="3.90.780.10">
    <property type="entry name" value="5'-Nucleotidase, C-terminal domain"/>
    <property type="match status" value="1"/>
</dbReference>
<dbReference type="GO" id="GO:0008663">
    <property type="term" value="F:2',3'-cyclic-nucleotide 2'-phosphodiesterase activity"/>
    <property type="evidence" value="ECO:0007669"/>
    <property type="project" value="UniProtKB-EC"/>
</dbReference>
<dbReference type="InterPro" id="IPR029052">
    <property type="entry name" value="Metallo-depent_PP-like"/>
</dbReference>
<evidence type="ECO:0000313" key="15">
    <source>
        <dbReference type="Proteomes" id="UP000269689"/>
    </source>
</evidence>
<keyword evidence="10" id="KW-0511">Multifunctional enzyme</keyword>
<name>A0A3N4UN87_9RHOB</name>
<feature type="domain" description="5'-Nucleotidase C-terminal" evidence="13">
    <location>
        <begin position="340"/>
        <end position="531"/>
    </location>
</feature>
<dbReference type="EMBL" id="RKQK01000003">
    <property type="protein sequence ID" value="RPE66497.1"/>
    <property type="molecule type" value="Genomic_DNA"/>
</dbReference>
<keyword evidence="7" id="KW-0732">Signal</keyword>
<dbReference type="GO" id="GO:0030288">
    <property type="term" value="C:outer membrane-bounded periplasmic space"/>
    <property type="evidence" value="ECO:0007669"/>
    <property type="project" value="TreeGrafter"/>
</dbReference>
<dbReference type="InterPro" id="IPR006179">
    <property type="entry name" value="5_nucleotidase/apyrase"/>
</dbReference>
<evidence type="ECO:0000256" key="8">
    <source>
        <dbReference type="ARBA" id="ARBA00022741"/>
    </source>
</evidence>
<dbReference type="PANTHER" id="PTHR11575">
    <property type="entry name" value="5'-NUCLEOTIDASE-RELATED"/>
    <property type="match status" value="1"/>
</dbReference>
<dbReference type="GO" id="GO:0009166">
    <property type="term" value="P:nucleotide catabolic process"/>
    <property type="evidence" value="ECO:0007669"/>
    <property type="project" value="InterPro"/>
</dbReference>